<dbReference type="PANTHER" id="PTHR12933:SF0">
    <property type="entry name" value="U3 SMALL NUCLEOLAR RNA-ASSOCIATED PROTEIN 25 HOMOLOG"/>
    <property type="match status" value="1"/>
</dbReference>
<accession>A0A0P0WK59</accession>
<reference evidence="8" key="2">
    <citation type="journal article" date="2008" name="Nucleic Acids Res.">
        <title>The rice annotation project database (RAP-DB): 2008 update.</title>
        <authorList>
            <consortium name="The rice annotation project (RAP)"/>
        </authorList>
    </citation>
    <scope>GENOME REANNOTATION</scope>
    <source>
        <strain evidence="8">cv. Nipponbare</strain>
    </source>
</reference>
<dbReference type="KEGG" id="dosa:Os05g0295100"/>
<dbReference type="InterPro" id="IPR053939">
    <property type="entry name" value="UTP25_C"/>
</dbReference>
<dbReference type="EMBL" id="AP008211">
    <property type="protein sequence ID" value="BAF17023.1"/>
    <property type="molecule type" value="Genomic_DNA"/>
</dbReference>
<proteinExistence type="inferred from homology"/>
<feature type="domain" description="UTP25 C-terminal" evidence="5">
    <location>
        <begin position="485"/>
        <end position="663"/>
    </location>
</feature>
<evidence type="ECO:0000259" key="6">
    <source>
        <dbReference type="Pfam" id="PF22916"/>
    </source>
</evidence>
<dbReference type="PANTHER" id="PTHR12933">
    <property type="entry name" value="ORF PROTEIN-RELATED"/>
    <property type="match status" value="1"/>
</dbReference>
<feature type="region of interest" description="Disordered" evidence="4">
    <location>
        <begin position="1"/>
        <end position="95"/>
    </location>
</feature>
<evidence type="ECO:0000313" key="8">
    <source>
        <dbReference type="Proteomes" id="UP000000763"/>
    </source>
</evidence>
<comment type="similarity">
    <text evidence="2">Belongs to the UTP25 family.</text>
</comment>
<evidence type="ECO:0000256" key="2">
    <source>
        <dbReference type="ARBA" id="ARBA00009223"/>
    </source>
</evidence>
<dbReference type="AlphaFoldDB" id="A0A0P0WK59"/>
<dbReference type="OrthoDB" id="10264378at2759"/>
<dbReference type="GO" id="GO:0006364">
    <property type="term" value="P:rRNA processing"/>
    <property type="evidence" value="ECO:0007669"/>
    <property type="project" value="InterPro"/>
</dbReference>
<evidence type="ECO:0000313" key="7">
    <source>
        <dbReference type="EMBL" id="BAF17023.1"/>
    </source>
</evidence>
<dbReference type="Proteomes" id="UP000000763">
    <property type="component" value="Chromosome 5"/>
</dbReference>
<dbReference type="InterPro" id="IPR053940">
    <property type="entry name" value="UTP25_NTPase-like"/>
</dbReference>
<sequence>MGKPKPASATAAPRGHKRRPKRTRPSGKGGGPEPREEKRKRRELDGVGLAEESPPPGSSLGKILSTESGAIGLEQSDEDDMEDEHTVPGDDETNDMINNKDDAFDEMEASCSFHRHVSRIITNEEVNALLKQKCKFKWEVPAEDIPKSKWVGTGEKMEGAYVDLIGGVKGKLRDHWQNTLSDQLNSRLNFFSLCSSYRDIMHCNKKPFYLKGGSTVDSSTMDSYLMHALNHINRTREIVVKNDAKLRSDPSKDILDDNSFLDQGFTRPKVLFLLPLKSIARRVVKRLIQLSPLSQKDIIAKFEGKFGESDDEVEEPVQSNKPADFDLLFAGDTDDEFLFGIKYTKKSMNLFSNFYSSDIIVASPLALIKKINGVDDNGKEPAKERDFDFLSSIEIVVVDHADVILMQSWSHLYAVFEQLNQLPSKEHGTNVMRIRPWYLDQHARYYRQTILLSSYLTPEMNALFNGLCLNYEGKVKLVTEFKGVLSKIQFEAPQVYERFDASSITEVDDARFDHFCKKVYPKIQESDEGRVLLFVSSYFEYIRIRNFLKSQEASFCRIGETTSQQDISRARLWFFEGKKKILLYSERSHFYHRYKIRGAHHLIIYSLPGRKEFYPELVNMLSESENRKCTVFFSRLDLLKLERIVGTFAAQRLVSSDKSIFVFR</sequence>
<evidence type="ECO:0000256" key="1">
    <source>
        <dbReference type="ARBA" id="ARBA00004604"/>
    </source>
</evidence>
<protein>
    <submittedName>
        <fullName evidence="7">Os05g0295100 protein</fullName>
    </submittedName>
</protein>
<evidence type="ECO:0000259" key="5">
    <source>
        <dbReference type="Pfam" id="PF06862"/>
    </source>
</evidence>
<dbReference type="InterPro" id="IPR027417">
    <property type="entry name" value="P-loop_NTPase"/>
</dbReference>
<dbReference type="Gene3D" id="3.40.50.300">
    <property type="entry name" value="P-loop containing nucleotide triphosphate hydrolases"/>
    <property type="match status" value="1"/>
</dbReference>
<dbReference type="InterPro" id="IPR010678">
    <property type="entry name" value="UTP25"/>
</dbReference>
<feature type="domain" description="UTP25 NTP hydrolase-like" evidence="6">
    <location>
        <begin position="197"/>
        <end position="475"/>
    </location>
</feature>
<reference evidence="7 8" key="1">
    <citation type="journal article" date="2005" name="Nature">
        <title>The map-based sequence of the rice genome.</title>
        <authorList>
            <consortium name="International rice genome sequencing project (IRGSP)"/>
            <person name="Matsumoto T."/>
            <person name="Wu J."/>
            <person name="Kanamori H."/>
            <person name="Katayose Y."/>
            <person name="Fujisawa M."/>
            <person name="Namiki N."/>
            <person name="Mizuno H."/>
            <person name="Yamamoto K."/>
            <person name="Antonio B.A."/>
            <person name="Baba T."/>
            <person name="Sakata K."/>
            <person name="Nagamura Y."/>
            <person name="Aoki H."/>
            <person name="Arikawa K."/>
            <person name="Arita K."/>
            <person name="Bito T."/>
            <person name="Chiden Y."/>
            <person name="Fujitsuka N."/>
            <person name="Fukunaka R."/>
            <person name="Hamada M."/>
            <person name="Harada C."/>
            <person name="Hayashi A."/>
            <person name="Hijishita S."/>
            <person name="Honda M."/>
            <person name="Hosokawa S."/>
            <person name="Ichikawa Y."/>
            <person name="Idonuma A."/>
            <person name="Iijima M."/>
            <person name="Ikeda M."/>
            <person name="Ikeno M."/>
            <person name="Ito K."/>
            <person name="Ito S."/>
            <person name="Ito T."/>
            <person name="Ito Y."/>
            <person name="Ito Y."/>
            <person name="Iwabuchi A."/>
            <person name="Kamiya K."/>
            <person name="Karasawa W."/>
            <person name="Kurita K."/>
            <person name="Katagiri S."/>
            <person name="Kikuta A."/>
            <person name="Kobayashi H."/>
            <person name="Kobayashi N."/>
            <person name="Machita K."/>
            <person name="Maehara T."/>
            <person name="Masukawa M."/>
            <person name="Mizubayashi T."/>
            <person name="Mukai Y."/>
            <person name="Nagasaki H."/>
            <person name="Nagata Y."/>
            <person name="Naito S."/>
            <person name="Nakashima M."/>
            <person name="Nakama Y."/>
            <person name="Nakamichi Y."/>
            <person name="Nakamura M."/>
            <person name="Meguro A."/>
            <person name="Negishi M."/>
            <person name="Ohta I."/>
            <person name="Ohta T."/>
            <person name="Okamoto M."/>
            <person name="Ono N."/>
            <person name="Saji S."/>
            <person name="Sakaguchi M."/>
            <person name="Sakai K."/>
            <person name="Shibata M."/>
            <person name="Shimokawa T."/>
            <person name="Song J."/>
            <person name="Takazaki Y."/>
            <person name="Terasawa K."/>
            <person name="Tsugane M."/>
            <person name="Tsuji K."/>
            <person name="Ueda S."/>
            <person name="Waki K."/>
            <person name="Yamagata H."/>
            <person name="Yamamoto M."/>
            <person name="Yamamoto S."/>
            <person name="Yamane H."/>
            <person name="Yoshiki S."/>
            <person name="Yoshihara R."/>
            <person name="Yukawa K."/>
            <person name="Zhong H."/>
            <person name="Yano M."/>
            <person name="Yuan Q."/>
            <person name="Ouyang S."/>
            <person name="Liu J."/>
            <person name="Jones K.M."/>
            <person name="Gansberger K."/>
            <person name="Moffat K."/>
            <person name="Hill J."/>
            <person name="Bera J."/>
            <person name="Fadrosh D."/>
            <person name="Jin S."/>
            <person name="Johri S."/>
            <person name="Kim M."/>
            <person name="Overton L."/>
            <person name="Reardon M."/>
            <person name="Tsitrin T."/>
            <person name="Vuong H."/>
            <person name="Weaver B."/>
            <person name="Ciecko A."/>
            <person name="Tallon L."/>
            <person name="Jackson J."/>
            <person name="Pai G."/>
            <person name="Aken S.V."/>
            <person name="Utterback T."/>
            <person name="Reidmuller S."/>
            <person name="Feldblyum T."/>
            <person name="Hsiao J."/>
            <person name="Zismann V."/>
            <person name="Iobst S."/>
            <person name="de Vazeille A.R."/>
            <person name="Buell C.R."/>
            <person name="Ying K."/>
            <person name="Li Y."/>
            <person name="Lu T."/>
            <person name="Huang Y."/>
            <person name="Zhao Q."/>
            <person name="Feng Q."/>
            <person name="Zhang L."/>
            <person name="Zhu J."/>
            <person name="Weng Q."/>
            <person name="Mu J."/>
            <person name="Lu Y."/>
            <person name="Fan D."/>
            <person name="Liu Y."/>
            <person name="Guan J."/>
            <person name="Zhang Y."/>
            <person name="Yu S."/>
            <person name="Liu X."/>
            <person name="Zhang Y."/>
            <person name="Hong G."/>
            <person name="Han B."/>
            <person name="Choisne N."/>
            <person name="Demange N."/>
            <person name="Orjeda G."/>
            <person name="Samain S."/>
            <person name="Cattolico L."/>
            <person name="Pelletier E."/>
            <person name="Couloux A."/>
            <person name="Segurens B."/>
            <person name="Wincker P."/>
            <person name="D'Hont A."/>
            <person name="Scarpelli C."/>
            <person name="Weissenbach J."/>
            <person name="Salanoubat M."/>
            <person name="Quetier F."/>
            <person name="Yu Y."/>
            <person name="Kim H.R."/>
            <person name="Rambo T."/>
            <person name="Currie J."/>
            <person name="Collura K."/>
            <person name="Luo M."/>
            <person name="Yang T."/>
            <person name="Ammiraju J.S.S."/>
            <person name="Engler F."/>
            <person name="Soderlund C."/>
            <person name="Wing R.A."/>
            <person name="Palmer L.E."/>
            <person name="de la Bastide M."/>
            <person name="Spiegel L."/>
            <person name="Nascimento L."/>
            <person name="Zutavern T."/>
            <person name="O'Shaughnessy A."/>
            <person name="Dike S."/>
            <person name="Dedhia N."/>
            <person name="Preston R."/>
            <person name="Balija V."/>
            <person name="McCombie W.R."/>
            <person name="Chow T."/>
            <person name="Chen H."/>
            <person name="Chung M."/>
            <person name="Chen C."/>
            <person name="Shaw J."/>
            <person name="Wu H."/>
            <person name="Hsiao K."/>
            <person name="Chao Y."/>
            <person name="Chu M."/>
            <person name="Cheng C."/>
            <person name="Hour A."/>
            <person name="Lee P."/>
            <person name="Lin S."/>
            <person name="Lin Y."/>
            <person name="Liou J."/>
            <person name="Liu S."/>
            <person name="Hsing Y."/>
            <person name="Raghuvanshi S."/>
            <person name="Mohanty A."/>
            <person name="Bharti A.K."/>
            <person name="Gaur A."/>
            <person name="Gupta V."/>
            <person name="Kumar D."/>
            <person name="Ravi V."/>
            <person name="Vij S."/>
            <person name="Kapur A."/>
            <person name="Khurana P."/>
            <person name="Khurana P."/>
            <person name="Khurana J.P."/>
            <person name="Tyagi A.K."/>
            <person name="Gaikwad K."/>
            <person name="Singh A."/>
            <person name="Dalal V."/>
            <person name="Srivastava S."/>
            <person name="Dixit A."/>
            <person name="Pal A.K."/>
            <person name="Ghazi I.A."/>
            <person name="Yadav M."/>
            <person name="Pandit A."/>
            <person name="Bhargava A."/>
            <person name="Sureshbabu K."/>
            <person name="Batra K."/>
            <person name="Sharma T.R."/>
            <person name="Mohapatra T."/>
            <person name="Singh N.K."/>
            <person name="Messing J."/>
            <person name="Nelson A.B."/>
            <person name="Fuks G."/>
            <person name="Kavchok S."/>
            <person name="Keizer G."/>
            <person name="Linton E."/>
            <person name="Llaca V."/>
            <person name="Song R."/>
            <person name="Tanyolac B."/>
            <person name="Young S."/>
            <person name="Ho-Il K."/>
            <person name="Hahn J.H."/>
            <person name="Sangsakoo G."/>
            <person name="Vanavichit A."/>
            <person name="de Mattos Luiz.A.T."/>
            <person name="Zimmer P.D."/>
            <person name="Malone G."/>
            <person name="Dellagostin O."/>
            <person name="de Oliveira A.C."/>
            <person name="Bevan M."/>
            <person name="Bancroft I."/>
            <person name="Minx P."/>
            <person name="Cordum H."/>
            <person name="Wilson R."/>
            <person name="Cheng Z."/>
            <person name="Jin W."/>
            <person name="Jiang J."/>
            <person name="Leong S.A."/>
            <person name="Iwama H."/>
            <person name="Gojobori T."/>
            <person name="Itoh T."/>
            <person name="Niimura Y."/>
            <person name="Fujii Y."/>
            <person name="Habara T."/>
            <person name="Sakai H."/>
            <person name="Sato Y."/>
            <person name="Wilson G."/>
            <person name="Kumar K."/>
            <person name="McCouch S."/>
            <person name="Juretic N."/>
            <person name="Hoen D."/>
            <person name="Wright S."/>
            <person name="Bruskiewich R."/>
            <person name="Bureau T."/>
            <person name="Miyao A."/>
            <person name="Hirochika H."/>
            <person name="Nishikawa T."/>
            <person name="Kadowaki K."/>
            <person name="Sugiura M."/>
            <person name="Burr B."/>
            <person name="Sasaki T."/>
        </authorList>
    </citation>
    <scope>NUCLEOTIDE SEQUENCE [LARGE SCALE GENOMIC DNA]</scope>
    <source>
        <strain evidence="8">cv. Nipponbare</strain>
    </source>
</reference>
<dbReference type="Pfam" id="PF06862">
    <property type="entry name" value="Utp25_C"/>
    <property type="match status" value="1"/>
</dbReference>
<feature type="compositionally biased region" description="Basic and acidic residues" evidence="4">
    <location>
        <begin position="33"/>
        <end position="45"/>
    </location>
</feature>
<dbReference type="Pfam" id="PF22916">
    <property type="entry name" value="UTP25_NTPase-like"/>
    <property type="match status" value="1"/>
</dbReference>
<dbReference type="OMA" id="QNWAHLE"/>
<dbReference type="GO" id="GO:0034511">
    <property type="term" value="F:U3 snoRNA binding"/>
    <property type="evidence" value="ECO:0007669"/>
    <property type="project" value="InterPro"/>
</dbReference>
<dbReference type="Gramene" id="Os05t0295100-02">
    <property type="protein sequence ID" value="Os05t0295100-02"/>
    <property type="gene ID" value="Os05g0295100"/>
</dbReference>
<organism evidence="7 8">
    <name type="scientific">Oryza sativa subsp. japonica</name>
    <name type="common">Rice</name>
    <dbReference type="NCBI Taxonomy" id="39947"/>
    <lineage>
        <taxon>Eukaryota</taxon>
        <taxon>Viridiplantae</taxon>
        <taxon>Streptophyta</taxon>
        <taxon>Embryophyta</taxon>
        <taxon>Tracheophyta</taxon>
        <taxon>Spermatophyta</taxon>
        <taxon>Magnoliopsida</taxon>
        <taxon>Liliopsida</taxon>
        <taxon>Poales</taxon>
        <taxon>Poaceae</taxon>
        <taxon>BOP clade</taxon>
        <taxon>Oryzoideae</taxon>
        <taxon>Oryzeae</taxon>
        <taxon>Oryzinae</taxon>
        <taxon>Oryza</taxon>
        <taxon>Oryza sativa</taxon>
    </lineage>
</organism>
<keyword evidence="3" id="KW-0539">Nucleus</keyword>
<evidence type="ECO:0000256" key="4">
    <source>
        <dbReference type="SAM" id="MobiDB-lite"/>
    </source>
</evidence>
<dbReference type="KEGG" id="osa:4338320"/>
<comment type="subcellular location">
    <subcellularLocation>
        <location evidence="1">Nucleus</location>
        <location evidence="1">Nucleolus</location>
    </subcellularLocation>
</comment>
<gene>
    <name evidence="7" type="ordered locus">Os05g0295100</name>
</gene>
<evidence type="ECO:0000256" key="3">
    <source>
        <dbReference type="ARBA" id="ARBA00023242"/>
    </source>
</evidence>
<dbReference type="FunFam" id="3.40.50.300:FF:001559">
    <property type="entry name" value="U3 small nucleolar RNA-associated protein 25"/>
    <property type="match status" value="1"/>
</dbReference>
<dbReference type="GO" id="GO:0005730">
    <property type="term" value="C:nucleolus"/>
    <property type="evidence" value="ECO:0007669"/>
    <property type="project" value="UniProtKB-SubCell"/>
</dbReference>
<name>A0A0P0WK59_ORYSJ</name>
<feature type="compositionally biased region" description="Basic residues" evidence="4">
    <location>
        <begin position="14"/>
        <end position="25"/>
    </location>
</feature>
<dbReference type="SUPFAM" id="SSF52540">
    <property type="entry name" value="P-loop containing nucleoside triphosphate hydrolases"/>
    <property type="match status" value="1"/>
</dbReference>
<feature type="compositionally biased region" description="Acidic residues" evidence="4">
    <location>
        <begin position="75"/>
        <end position="94"/>
    </location>
</feature>